<feature type="signal peptide" evidence="3">
    <location>
        <begin position="1"/>
        <end position="19"/>
    </location>
</feature>
<feature type="compositionally biased region" description="Polar residues" evidence="2">
    <location>
        <begin position="55"/>
        <end position="65"/>
    </location>
</feature>
<comment type="caution">
    <text evidence="4">The sequence shown here is derived from an EMBL/GenBank/DDBJ whole genome shotgun (WGS) entry which is preliminary data.</text>
</comment>
<gene>
    <name evidence="4" type="ORF">FHL15_005662</name>
</gene>
<feature type="region of interest" description="Disordered" evidence="2">
    <location>
        <begin position="55"/>
        <end position="169"/>
    </location>
</feature>
<evidence type="ECO:0000313" key="4">
    <source>
        <dbReference type="EMBL" id="TRX93387.1"/>
    </source>
</evidence>
<dbReference type="OrthoDB" id="623670at2759"/>
<dbReference type="InterPro" id="IPR036908">
    <property type="entry name" value="RlpA-like_sf"/>
</dbReference>
<dbReference type="AlphaFoldDB" id="A0A553HZK9"/>
<feature type="compositionally biased region" description="Low complexity" evidence="2">
    <location>
        <begin position="89"/>
        <end position="118"/>
    </location>
</feature>
<feature type="chain" id="PRO_5022160134" description="RlpA-like protein double-psi beta-barrel domain-containing protein" evidence="3">
    <location>
        <begin position="20"/>
        <end position="299"/>
    </location>
</feature>
<proteinExistence type="predicted"/>
<keyword evidence="5" id="KW-1185">Reference proteome</keyword>
<reference evidence="5" key="1">
    <citation type="submission" date="2019-06" db="EMBL/GenBank/DDBJ databases">
        <title>Draft genome sequence of the griseofulvin-producing fungus Xylaria cubensis strain G536.</title>
        <authorList>
            <person name="Mead M.E."/>
            <person name="Raja H.A."/>
            <person name="Steenwyk J.L."/>
            <person name="Knowles S.L."/>
            <person name="Oberlies N.H."/>
            <person name="Rokas A."/>
        </authorList>
    </citation>
    <scope>NUCLEOTIDE SEQUENCE [LARGE SCALE GENOMIC DNA]</scope>
    <source>
        <strain evidence="5">G536</strain>
    </source>
</reference>
<evidence type="ECO:0000256" key="3">
    <source>
        <dbReference type="SAM" id="SignalP"/>
    </source>
</evidence>
<dbReference type="STRING" id="2512241.A0A553HZK9"/>
<dbReference type="SUPFAM" id="SSF50685">
    <property type="entry name" value="Barwin-like endoglucanases"/>
    <property type="match status" value="1"/>
</dbReference>
<accession>A0A553HZK9</accession>
<keyword evidence="1 3" id="KW-0732">Signal</keyword>
<dbReference type="InterPro" id="IPR051477">
    <property type="entry name" value="Expansin_CellWall"/>
</dbReference>
<name>A0A553HZK9_9PEZI</name>
<dbReference type="PANTHER" id="PTHR31836">
    <property type="match status" value="1"/>
</dbReference>
<evidence type="ECO:0008006" key="6">
    <source>
        <dbReference type="Google" id="ProtNLM"/>
    </source>
</evidence>
<feature type="compositionally biased region" description="Polar residues" evidence="2">
    <location>
        <begin position="159"/>
        <end position="169"/>
    </location>
</feature>
<dbReference type="EMBL" id="VFLP01000029">
    <property type="protein sequence ID" value="TRX93387.1"/>
    <property type="molecule type" value="Genomic_DNA"/>
</dbReference>
<feature type="compositionally biased region" description="Pro residues" evidence="2">
    <location>
        <begin position="74"/>
        <end position="88"/>
    </location>
</feature>
<protein>
    <recommendedName>
        <fullName evidence="6">RlpA-like protein double-psi beta-barrel domain-containing protein</fullName>
    </recommendedName>
</protein>
<evidence type="ECO:0000313" key="5">
    <source>
        <dbReference type="Proteomes" id="UP000319160"/>
    </source>
</evidence>
<feature type="compositionally biased region" description="Low complexity" evidence="2">
    <location>
        <begin position="129"/>
        <end position="138"/>
    </location>
</feature>
<evidence type="ECO:0000256" key="1">
    <source>
        <dbReference type="ARBA" id="ARBA00022729"/>
    </source>
</evidence>
<dbReference type="PANTHER" id="PTHR31836:SF28">
    <property type="entry name" value="SRCR DOMAIN-CONTAINING PROTEIN-RELATED"/>
    <property type="match status" value="1"/>
</dbReference>
<dbReference type="CDD" id="cd22191">
    <property type="entry name" value="DPBB_RlpA_EXP_N-like"/>
    <property type="match status" value="1"/>
</dbReference>
<sequence>MKSMSTAAVAALLAGLTAAQPHGHHGHQHLHAKRDLVTEWETVWETVTVLVDESTTQTLLPTETGSGAPGEFFQPPPTSTPEPEPQPEPTVVEPSSTSTSTTVQAPPTTTSVAETTTQAPPPPPPPAPTTTSTTTTTPAPAPVPEPTTSSVQAPPAPVSTESSNAPVSGSSYAGADAFGTSSMDTAKYSGDITYYALGLGACGYDDTGVDTTKHIVAISHADWYNRGSGTSLGIDMPNHPWCDQTITINAGGKSTTALVHDICPGCASGSIDVSSSVFDTLFGSLDGGRESATWSFNNA</sequence>
<feature type="compositionally biased region" description="Pro residues" evidence="2">
    <location>
        <begin position="119"/>
        <end position="128"/>
    </location>
</feature>
<organism evidence="4 5">
    <name type="scientific">Xylaria flabelliformis</name>
    <dbReference type="NCBI Taxonomy" id="2512241"/>
    <lineage>
        <taxon>Eukaryota</taxon>
        <taxon>Fungi</taxon>
        <taxon>Dikarya</taxon>
        <taxon>Ascomycota</taxon>
        <taxon>Pezizomycotina</taxon>
        <taxon>Sordariomycetes</taxon>
        <taxon>Xylariomycetidae</taxon>
        <taxon>Xylariales</taxon>
        <taxon>Xylariaceae</taxon>
        <taxon>Xylaria</taxon>
    </lineage>
</organism>
<dbReference type="Gene3D" id="2.40.40.10">
    <property type="entry name" value="RlpA-like domain"/>
    <property type="match status" value="1"/>
</dbReference>
<dbReference type="Proteomes" id="UP000319160">
    <property type="component" value="Unassembled WGS sequence"/>
</dbReference>
<evidence type="ECO:0000256" key="2">
    <source>
        <dbReference type="SAM" id="MobiDB-lite"/>
    </source>
</evidence>